<dbReference type="InterPro" id="IPR018060">
    <property type="entry name" value="HTH_AraC"/>
</dbReference>
<dbReference type="EMBL" id="BMVW01000003">
    <property type="protein sequence ID" value="GGZ03406.1"/>
    <property type="molecule type" value="Genomic_DNA"/>
</dbReference>
<evidence type="ECO:0000256" key="3">
    <source>
        <dbReference type="ARBA" id="ARBA00023163"/>
    </source>
</evidence>
<name>A0A918UF66_9ACTN</name>
<dbReference type="SMART" id="SM00342">
    <property type="entry name" value="HTH_ARAC"/>
    <property type="match status" value="1"/>
</dbReference>
<dbReference type="InterPro" id="IPR050204">
    <property type="entry name" value="AraC_XylS_family_regulators"/>
</dbReference>
<gene>
    <name evidence="5" type="ORF">GCM10010365_22740</name>
</gene>
<dbReference type="GO" id="GO:0043565">
    <property type="term" value="F:sequence-specific DNA binding"/>
    <property type="evidence" value="ECO:0007669"/>
    <property type="project" value="InterPro"/>
</dbReference>
<evidence type="ECO:0000313" key="5">
    <source>
        <dbReference type="EMBL" id="GGZ03406.1"/>
    </source>
</evidence>
<keyword evidence="6" id="KW-1185">Reference proteome</keyword>
<sequence>MEEHGTAPVAVEERLTAWQDALRSWWVPVRVTVRSTSSFDAGIGAARFGYAVALTATADACRISRLRPPAVPAAHPRVCLALQRAGSGALVQGGRHTALETGDLVLIDPDLPFSLDLRSRFTIQILHLPLRAVGVPRSRLAALTGRTVPMDQGAPALAAAFVDTLATTGDRLPAPAGERLAGVGADLLAALVDELSPPAAPDEPLDGNPLGAAVRGYIEQHLGDPGLTPENIAAAHGVSVRYLHRVFETEQTTLMRYVQRRRVEECARELARRRRAAPTVSAVAHRWGFTNAAHFTRTFKTVYGLTPSEWRAAAARSGGAPADISMPRQR</sequence>
<dbReference type="AlphaFoldDB" id="A0A918UF66"/>
<reference evidence="5" key="2">
    <citation type="submission" date="2020-09" db="EMBL/GenBank/DDBJ databases">
        <authorList>
            <person name="Sun Q."/>
            <person name="Ohkuma M."/>
        </authorList>
    </citation>
    <scope>NUCLEOTIDE SEQUENCE</scope>
    <source>
        <strain evidence="5">JCM 4815</strain>
    </source>
</reference>
<feature type="domain" description="HTH araC/xylS-type" evidence="4">
    <location>
        <begin position="212"/>
        <end position="313"/>
    </location>
</feature>
<evidence type="ECO:0000256" key="2">
    <source>
        <dbReference type="ARBA" id="ARBA00023125"/>
    </source>
</evidence>
<evidence type="ECO:0000256" key="1">
    <source>
        <dbReference type="ARBA" id="ARBA00023015"/>
    </source>
</evidence>
<dbReference type="Pfam" id="PF14525">
    <property type="entry name" value="AraC_binding_2"/>
    <property type="match status" value="1"/>
</dbReference>
<protein>
    <submittedName>
        <fullName evidence="5">AraC family transcriptional regulator</fullName>
    </submittedName>
</protein>
<proteinExistence type="predicted"/>
<comment type="caution">
    <text evidence="5">The sequence shown here is derived from an EMBL/GenBank/DDBJ whole genome shotgun (WGS) entry which is preliminary data.</text>
</comment>
<accession>A0A918UF66</accession>
<dbReference type="InterPro" id="IPR020449">
    <property type="entry name" value="Tscrpt_reg_AraC-type_HTH"/>
</dbReference>
<evidence type="ECO:0000313" key="6">
    <source>
        <dbReference type="Proteomes" id="UP000622166"/>
    </source>
</evidence>
<dbReference type="InterPro" id="IPR035418">
    <property type="entry name" value="AraC-bd_2"/>
</dbReference>
<dbReference type="Proteomes" id="UP000622166">
    <property type="component" value="Unassembled WGS sequence"/>
</dbReference>
<dbReference type="GO" id="GO:0003700">
    <property type="term" value="F:DNA-binding transcription factor activity"/>
    <property type="evidence" value="ECO:0007669"/>
    <property type="project" value="InterPro"/>
</dbReference>
<dbReference type="Pfam" id="PF12833">
    <property type="entry name" value="HTH_18"/>
    <property type="match status" value="1"/>
</dbReference>
<dbReference type="PANTHER" id="PTHR46796:SF6">
    <property type="entry name" value="ARAC SUBFAMILY"/>
    <property type="match status" value="1"/>
</dbReference>
<keyword evidence="2" id="KW-0238">DNA-binding</keyword>
<organism evidence="5 6">
    <name type="scientific">Streptomyces poonensis</name>
    <dbReference type="NCBI Taxonomy" id="68255"/>
    <lineage>
        <taxon>Bacteria</taxon>
        <taxon>Bacillati</taxon>
        <taxon>Actinomycetota</taxon>
        <taxon>Actinomycetes</taxon>
        <taxon>Kitasatosporales</taxon>
        <taxon>Streptomycetaceae</taxon>
        <taxon>Streptomyces</taxon>
    </lineage>
</organism>
<evidence type="ECO:0000259" key="4">
    <source>
        <dbReference type="PROSITE" id="PS01124"/>
    </source>
</evidence>
<keyword evidence="3" id="KW-0804">Transcription</keyword>
<dbReference type="SUPFAM" id="SSF46689">
    <property type="entry name" value="Homeodomain-like"/>
    <property type="match status" value="1"/>
</dbReference>
<dbReference type="PANTHER" id="PTHR46796">
    <property type="entry name" value="HTH-TYPE TRANSCRIPTIONAL ACTIVATOR RHAS-RELATED"/>
    <property type="match status" value="1"/>
</dbReference>
<dbReference type="RefSeq" id="WP_189857898.1">
    <property type="nucleotide sequence ID" value="NZ_BMVW01000003.1"/>
</dbReference>
<reference evidence="5" key="1">
    <citation type="journal article" date="2014" name="Int. J. Syst. Evol. Microbiol.">
        <title>Complete genome sequence of Corynebacterium casei LMG S-19264T (=DSM 44701T), isolated from a smear-ripened cheese.</title>
        <authorList>
            <consortium name="US DOE Joint Genome Institute (JGI-PGF)"/>
            <person name="Walter F."/>
            <person name="Albersmeier A."/>
            <person name="Kalinowski J."/>
            <person name="Ruckert C."/>
        </authorList>
    </citation>
    <scope>NUCLEOTIDE SEQUENCE</scope>
    <source>
        <strain evidence="5">JCM 4815</strain>
    </source>
</reference>
<dbReference type="PROSITE" id="PS01124">
    <property type="entry name" value="HTH_ARAC_FAMILY_2"/>
    <property type="match status" value="1"/>
</dbReference>
<dbReference type="Gene3D" id="1.10.10.60">
    <property type="entry name" value="Homeodomain-like"/>
    <property type="match status" value="1"/>
</dbReference>
<dbReference type="PRINTS" id="PR00032">
    <property type="entry name" value="HTHARAC"/>
</dbReference>
<dbReference type="InterPro" id="IPR009057">
    <property type="entry name" value="Homeodomain-like_sf"/>
</dbReference>
<keyword evidence="1" id="KW-0805">Transcription regulation</keyword>